<reference evidence="1" key="2">
    <citation type="submission" date="2017-11" db="EMBL/GenBank/DDBJ databases">
        <title>Coralsnake Venomics: Analyses of Venom Gland Transcriptomes and Proteomes of Six Brazilian Taxa.</title>
        <authorList>
            <person name="Aird S.D."/>
            <person name="Jorge da Silva N."/>
            <person name="Qiu L."/>
            <person name="Villar-Briones A."/>
            <person name="Aparecida-Saddi V."/>
            <person name="Campos-Telles M.P."/>
            <person name="Grau M."/>
            <person name="Mikheyev A.S."/>
        </authorList>
    </citation>
    <scope>NUCLEOTIDE SEQUENCE</scope>
    <source>
        <tissue evidence="1">Venom_gland</tissue>
    </source>
</reference>
<proteinExistence type="predicted"/>
<sequence length="100" mass="11534">MWQKYGIFQILSDCFSGASVLWLNSLSQFNHVQGRLEKDYALCKGSHLTQDSSTTIHSTFYNFGKIVMVKAEKKQKCHCEYVTFPPSLQRCLQKKSCFTL</sequence>
<dbReference type="AlphaFoldDB" id="A0A2D4JRG7"/>
<protein>
    <submittedName>
        <fullName evidence="1">Uncharacterized protein</fullName>
    </submittedName>
</protein>
<evidence type="ECO:0000313" key="1">
    <source>
        <dbReference type="EMBL" id="LAA99057.1"/>
    </source>
</evidence>
<name>A0A2D4JRG7_MICLE</name>
<reference evidence="1" key="1">
    <citation type="submission" date="2017-07" db="EMBL/GenBank/DDBJ databases">
        <authorList>
            <person name="Mikheyev A."/>
            <person name="Grau M."/>
        </authorList>
    </citation>
    <scope>NUCLEOTIDE SEQUENCE</scope>
    <source>
        <tissue evidence="1">Venom_gland</tissue>
    </source>
</reference>
<accession>A0A2D4JRG7</accession>
<organism evidence="1">
    <name type="scientific">Micrurus lemniscatus lemniscatus</name>
    <dbReference type="NCBI Taxonomy" id="129467"/>
    <lineage>
        <taxon>Eukaryota</taxon>
        <taxon>Metazoa</taxon>
        <taxon>Chordata</taxon>
        <taxon>Craniata</taxon>
        <taxon>Vertebrata</taxon>
        <taxon>Euteleostomi</taxon>
        <taxon>Lepidosauria</taxon>
        <taxon>Squamata</taxon>
        <taxon>Bifurcata</taxon>
        <taxon>Unidentata</taxon>
        <taxon>Episquamata</taxon>
        <taxon>Toxicofera</taxon>
        <taxon>Serpentes</taxon>
        <taxon>Colubroidea</taxon>
        <taxon>Elapidae</taxon>
        <taxon>Elapinae</taxon>
        <taxon>Micrurus</taxon>
    </lineage>
</organism>
<dbReference type="EMBL" id="IACK01233846">
    <property type="protein sequence ID" value="LAA99057.1"/>
    <property type="molecule type" value="Transcribed_RNA"/>
</dbReference>